<reference evidence="11" key="1">
    <citation type="journal article" date="2019" name="Int. J. Syst. Evol. Microbiol.">
        <title>The Global Catalogue of Microorganisms (GCM) 10K type strain sequencing project: providing services to taxonomists for standard genome sequencing and annotation.</title>
        <authorList>
            <consortium name="The Broad Institute Genomics Platform"/>
            <consortium name="The Broad Institute Genome Sequencing Center for Infectious Disease"/>
            <person name="Wu L."/>
            <person name="Ma J."/>
        </authorList>
    </citation>
    <scope>NUCLEOTIDE SEQUENCE [LARGE SCALE GENOMIC DNA]</scope>
    <source>
        <strain evidence="11">CGMCC 1.13718</strain>
    </source>
</reference>
<keyword evidence="2" id="KW-0813">Transport</keyword>
<name>A0ABW1YL99_9GAMM</name>
<dbReference type="SUPFAM" id="SSF56935">
    <property type="entry name" value="Porins"/>
    <property type="match status" value="1"/>
</dbReference>
<keyword evidence="8" id="KW-0732">Signal</keyword>
<keyword evidence="11" id="KW-1185">Reference proteome</keyword>
<evidence type="ECO:0000256" key="1">
    <source>
        <dbReference type="ARBA" id="ARBA00004442"/>
    </source>
</evidence>
<dbReference type="Gene3D" id="2.170.130.10">
    <property type="entry name" value="TonB-dependent receptor, plug domain"/>
    <property type="match status" value="1"/>
</dbReference>
<dbReference type="InterPro" id="IPR011662">
    <property type="entry name" value="Secretin/TonB_short_N"/>
</dbReference>
<evidence type="ECO:0000256" key="3">
    <source>
        <dbReference type="ARBA" id="ARBA00022496"/>
    </source>
</evidence>
<keyword evidence="7" id="KW-0798">TonB box</keyword>
<dbReference type="Gene3D" id="2.40.170.20">
    <property type="entry name" value="TonB-dependent receptor, beta-barrel domain"/>
    <property type="match status" value="1"/>
</dbReference>
<evidence type="ECO:0000256" key="7">
    <source>
        <dbReference type="RuleBase" id="RU003357"/>
    </source>
</evidence>
<keyword evidence="3" id="KW-0410">Iron transport</keyword>
<dbReference type="PANTHER" id="PTHR40980:SF3">
    <property type="entry name" value="TONB-DEPENDENT RECEPTOR-LIKE BETA-BARREL DOMAIN-CONTAINING PROTEIN"/>
    <property type="match status" value="1"/>
</dbReference>
<keyword evidence="4" id="KW-0408">Iron</keyword>
<keyword evidence="6" id="KW-0998">Cell outer membrane</keyword>
<dbReference type="NCBIfam" id="TIGR01782">
    <property type="entry name" value="TonB-Xanth-Caul"/>
    <property type="match status" value="1"/>
</dbReference>
<evidence type="ECO:0000313" key="10">
    <source>
        <dbReference type="EMBL" id="MFC6632805.1"/>
    </source>
</evidence>
<dbReference type="Pfam" id="PF07715">
    <property type="entry name" value="Plug"/>
    <property type="match status" value="1"/>
</dbReference>
<comment type="similarity">
    <text evidence="7">Belongs to the TonB-dependent receptor family.</text>
</comment>
<evidence type="ECO:0000256" key="8">
    <source>
        <dbReference type="SAM" id="SignalP"/>
    </source>
</evidence>
<dbReference type="EMBL" id="JBHSVR010000001">
    <property type="protein sequence ID" value="MFC6632805.1"/>
    <property type="molecule type" value="Genomic_DNA"/>
</dbReference>
<dbReference type="InterPro" id="IPR000531">
    <property type="entry name" value="Beta-barrel_TonB"/>
</dbReference>
<dbReference type="SMART" id="SM00965">
    <property type="entry name" value="STN"/>
    <property type="match status" value="1"/>
</dbReference>
<gene>
    <name evidence="10" type="ORF">ACFQBM_05915</name>
</gene>
<accession>A0ABW1YL99</accession>
<dbReference type="RefSeq" id="WP_377483002.1">
    <property type="nucleotide sequence ID" value="NZ_JBHSVR010000001.1"/>
</dbReference>
<evidence type="ECO:0000259" key="9">
    <source>
        <dbReference type="SMART" id="SM00965"/>
    </source>
</evidence>
<evidence type="ECO:0000256" key="5">
    <source>
        <dbReference type="ARBA" id="ARBA00023136"/>
    </source>
</evidence>
<evidence type="ECO:0000256" key="6">
    <source>
        <dbReference type="ARBA" id="ARBA00023237"/>
    </source>
</evidence>
<keyword evidence="3" id="KW-0406">Ion transport</keyword>
<dbReference type="PANTHER" id="PTHR40980">
    <property type="entry name" value="PLUG DOMAIN-CONTAINING PROTEIN"/>
    <property type="match status" value="1"/>
</dbReference>
<dbReference type="Proteomes" id="UP001596425">
    <property type="component" value="Unassembled WGS sequence"/>
</dbReference>
<comment type="subcellular location">
    <subcellularLocation>
        <location evidence="1 7">Cell outer membrane</location>
    </subcellularLocation>
</comment>
<organism evidence="10 11">
    <name type="scientific">Microbulbifer taiwanensis</name>
    <dbReference type="NCBI Taxonomy" id="986746"/>
    <lineage>
        <taxon>Bacteria</taxon>
        <taxon>Pseudomonadati</taxon>
        <taxon>Pseudomonadota</taxon>
        <taxon>Gammaproteobacteria</taxon>
        <taxon>Cellvibrionales</taxon>
        <taxon>Microbulbiferaceae</taxon>
        <taxon>Microbulbifer</taxon>
    </lineage>
</organism>
<dbReference type="CDD" id="cd01347">
    <property type="entry name" value="ligand_gated_channel"/>
    <property type="match status" value="1"/>
</dbReference>
<sequence>MTDKCASFPKALAAVPGAVLCALVLSAQLAIAAPAGAGLSAGFYGERVAFDIPAQPLERALTTYGEQSGVQIFFRSSQLPEGVSATLRGSFTRDQALERLLAASNLSYSYDGNNTLVIRADKILDRDSARPAMDDDGVASAPTSIIEETYVTGLRSTLSRNLAIKRFSENLVDVITAEDIGKFPDRNVADSLQRVAGVSVDRLWGEGRDVNIRGTDKDINRTLLNGQHVASAYWWANDNLSRGFNYSTLASELVQSLEVHKTSRADLDEGSIGGAVLVRTRKPLDMAPLEAHLSLGQQYSELAESWDPQGSFLGSWKSADQTLGLLASANWQNRGGRRDGLETFADNNLYRIVDTAGNSTDNVYAIWGGGSAVLQQQRTHITSNLTLQWAPHERWDSSLNLLRSRLDIDNSNHNFLFSPGGYKLREELPVTVERPRYLPAGDGNLSLVGGTLTNADSTGAILDSIHRQAYIDTAVNDLDIHYRGSHWHSHMQLGSTDARGGTERDRLYRFTGNSRVAFRLDRDAIETDYLDLNPLAPADLDSFSPLSRDWIRAMDNREKYAQLDFSRELDDGWLREIKFGFKFRNLTVENNLTVGSIDLDHPLWQTLQHIGLDRVSAGLSPRLSAQSATSDTLTQYAIADPDLLHSVIQPLYDEGVMQYRYDRNAYFHIRERNLAQYINVEFERGPWSGDAGVRAAGTDQVASAYRQDQLVRERNRYRDFLPSLNLYYRAAPSLVLRAAAAQVMARPNFKDLSPGMIVDPTSGSGSAGNPQLDPYRADQLDLSVEWYFGQASLLSATAFYKDISTFVYPHVSPETVDGREVFITRPQNGPGADILGLELQWQQGFANGFGILSNYTYTDASVPAPDHTRSLELPGNSRSQFNASVYFENSGFSGRLSHNYRSRSYGEIIAGSQSETAAYRQWDASLQWSLNRHMTLSAEAINLTDEVIYIRSASGIPQGFYENGRRFLLGVKLEY</sequence>
<comment type="caution">
    <text evidence="10">The sequence shown here is derived from an EMBL/GenBank/DDBJ whole genome shotgun (WGS) entry which is preliminary data.</text>
</comment>
<dbReference type="Pfam" id="PF07660">
    <property type="entry name" value="STN"/>
    <property type="match status" value="1"/>
</dbReference>
<feature type="chain" id="PRO_5045299477" evidence="8">
    <location>
        <begin position="33"/>
        <end position="975"/>
    </location>
</feature>
<evidence type="ECO:0000256" key="2">
    <source>
        <dbReference type="ARBA" id="ARBA00022448"/>
    </source>
</evidence>
<proteinExistence type="inferred from homology"/>
<evidence type="ECO:0000256" key="4">
    <source>
        <dbReference type="ARBA" id="ARBA00023004"/>
    </source>
</evidence>
<dbReference type="InterPro" id="IPR012910">
    <property type="entry name" value="Plug_dom"/>
</dbReference>
<dbReference type="Pfam" id="PF00593">
    <property type="entry name" value="TonB_dep_Rec_b-barrel"/>
    <property type="match status" value="1"/>
</dbReference>
<keyword evidence="10" id="KW-0675">Receptor</keyword>
<feature type="domain" description="Secretin/TonB short N-terminal" evidence="9">
    <location>
        <begin position="70"/>
        <end position="121"/>
    </location>
</feature>
<dbReference type="InterPro" id="IPR037066">
    <property type="entry name" value="Plug_dom_sf"/>
</dbReference>
<dbReference type="Gene3D" id="3.55.50.30">
    <property type="match status" value="1"/>
</dbReference>
<dbReference type="InterPro" id="IPR010104">
    <property type="entry name" value="TonB_rcpt_bac"/>
</dbReference>
<protein>
    <submittedName>
        <fullName evidence="10">TonB-dependent receptor</fullName>
    </submittedName>
</protein>
<dbReference type="InterPro" id="IPR036942">
    <property type="entry name" value="Beta-barrel_TonB_sf"/>
</dbReference>
<keyword evidence="5 7" id="KW-0472">Membrane</keyword>
<evidence type="ECO:0000313" key="11">
    <source>
        <dbReference type="Proteomes" id="UP001596425"/>
    </source>
</evidence>
<feature type="signal peptide" evidence="8">
    <location>
        <begin position="1"/>
        <end position="32"/>
    </location>
</feature>